<sequence length="149" mass="16558">MSREHRDPDCIFCKIVHGEIPSARVLETEHAVAFLDVNPVNKGHVLIVPRAHHRQVAELPDALAAHAGSLLPRLVRAVHAATGSDGSNVIVNSGRAAGQTIDHCHWHIIPRFFNDPVDWPWPHAEYLGDEIGQMAFRISRELVEPPLDE</sequence>
<accession>A0A1U7CR44</accession>
<protein>
    <submittedName>
        <fullName evidence="5">Putative HIT-like protein</fullName>
    </submittedName>
</protein>
<evidence type="ECO:0000256" key="1">
    <source>
        <dbReference type="PIRSR" id="PIRSR601310-1"/>
    </source>
</evidence>
<proteinExistence type="predicted"/>
<feature type="domain" description="HIT" evidence="4">
    <location>
        <begin position="11"/>
        <end position="118"/>
    </location>
</feature>
<dbReference type="KEGG" id="pbor:BSF38_02916"/>
<reference evidence="6" key="1">
    <citation type="submission" date="2016-12" db="EMBL/GenBank/DDBJ databases">
        <title>Comparative genomics of four Isosphaeraceae planctomycetes: a common pool of plasmids and glycoside hydrolase genes.</title>
        <authorList>
            <person name="Ivanova A."/>
        </authorList>
    </citation>
    <scope>NUCLEOTIDE SEQUENCE [LARGE SCALE GENOMIC DNA]</scope>
    <source>
        <strain evidence="6">PX4</strain>
    </source>
</reference>
<dbReference type="InterPro" id="IPR036265">
    <property type="entry name" value="HIT-like_sf"/>
</dbReference>
<dbReference type="RefSeq" id="WP_076346725.1">
    <property type="nucleotide sequence ID" value="NZ_CP019082.1"/>
</dbReference>
<dbReference type="PROSITE" id="PS51084">
    <property type="entry name" value="HIT_2"/>
    <property type="match status" value="1"/>
</dbReference>
<dbReference type="InterPro" id="IPR039384">
    <property type="entry name" value="HINT"/>
</dbReference>
<dbReference type="PANTHER" id="PTHR46648">
    <property type="entry name" value="HIT FAMILY PROTEIN 1"/>
    <property type="match status" value="1"/>
</dbReference>
<dbReference type="Proteomes" id="UP000186309">
    <property type="component" value="Chromosome"/>
</dbReference>
<evidence type="ECO:0000259" key="4">
    <source>
        <dbReference type="PROSITE" id="PS51084"/>
    </source>
</evidence>
<dbReference type="Pfam" id="PF01230">
    <property type="entry name" value="HIT"/>
    <property type="match status" value="1"/>
</dbReference>
<dbReference type="EMBL" id="CP019082">
    <property type="protein sequence ID" value="APW61402.1"/>
    <property type="molecule type" value="Genomic_DNA"/>
</dbReference>
<dbReference type="AlphaFoldDB" id="A0A1U7CR44"/>
<dbReference type="STRING" id="1387353.BSF38_02916"/>
<dbReference type="InterPro" id="IPR011146">
    <property type="entry name" value="HIT-like"/>
</dbReference>
<dbReference type="OrthoDB" id="9784774at2"/>
<evidence type="ECO:0000313" key="5">
    <source>
        <dbReference type="EMBL" id="APW61402.1"/>
    </source>
</evidence>
<dbReference type="PANTHER" id="PTHR46648:SF1">
    <property type="entry name" value="ADENOSINE 5'-MONOPHOSPHORAMIDASE HNT1"/>
    <property type="match status" value="1"/>
</dbReference>
<dbReference type="CDD" id="cd01277">
    <property type="entry name" value="HINT_subgroup"/>
    <property type="match status" value="1"/>
</dbReference>
<keyword evidence="6" id="KW-1185">Reference proteome</keyword>
<dbReference type="GO" id="GO:0003824">
    <property type="term" value="F:catalytic activity"/>
    <property type="evidence" value="ECO:0007669"/>
    <property type="project" value="InterPro"/>
</dbReference>
<organism evidence="5 6">
    <name type="scientific">Paludisphaera borealis</name>
    <dbReference type="NCBI Taxonomy" id="1387353"/>
    <lineage>
        <taxon>Bacteria</taxon>
        <taxon>Pseudomonadati</taxon>
        <taxon>Planctomycetota</taxon>
        <taxon>Planctomycetia</taxon>
        <taxon>Isosphaerales</taxon>
        <taxon>Isosphaeraceae</taxon>
        <taxon>Paludisphaera</taxon>
    </lineage>
</organism>
<dbReference type="InterPro" id="IPR001310">
    <property type="entry name" value="Histidine_triad_HIT"/>
</dbReference>
<dbReference type="PRINTS" id="PR00332">
    <property type="entry name" value="HISTRIAD"/>
</dbReference>
<gene>
    <name evidence="5" type="ORF">BSF38_02916</name>
</gene>
<dbReference type="GO" id="GO:0009117">
    <property type="term" value="P:nucleotide metabolic process"/>
    <property type="evidence" value="ECO:0007669"/>
    <property type="project" value="TreeGrafter"/>
</dbReference>
<feature type="active site" description="Tele-AMP-histidine intermediate" evidence="1">
    <location>
        <position position="105"/>
    </location>
</feature>
<dbReference type="Gene3D" id="3.30.428.10">
    <property type="entry name" value="HIT-like"/>
    <property type="match status" value="1"/>
</dbReference>
<dbReference type="SUPFAM" id="SSF54197">
    <property type="entry name" value="HIT-like"/>
    <property type="match status" value="1"/>
</dbReference>
<evidence type="ECO:0000256" key="3">
    <source>
        <dbReference type="PROSITE-ProRule" id="PRU00464"/>
    </source>
</evidence>
<evidence type="ECO:0000313" key="6">
    <source>
        <dbReference type="Proteomes" id="UP000186309"/>
    </source>
</evidence>
<feature type="short sequence motif" description="Histidine triad motif" evidence="2 3">
    <location>
        <begin position="103"/>
        <end position="107"/>
    </location>
</feature>
<evidence type="ECO:0000256" key="2">
    <source>
        <dbReference type="PIRSR" id="PIRSR601310-3"/>
    </source>
</evidence>
<name>A0A1U7CR44_9BACT</name>